<sequence length="163" mass="18346">MQTIAKPAVRGRHRRAEERPRHIEDGEFRARALDRIARDRLARIAERRDVAELSAAGKSQREIAEVLSTTQPRVGRIVKVIELLGDPFEETPEEMVMRAHVDGEDRGVLVKRLSAISYTGSEYAPYPSEGKAAGTWDQVRQAYFSGFLSEDEFDRIKSAAHVG</sequence>
<organism evidence="1 2">
    <name type="scientific">Nocardioides currus</name>
    <dbReference type="NCBI Taxonomy" id="2133958"/>
    <lineage>
        <taxon>Bacteria</taxon>
        <taxon>Bacillati</taxon>
        <taxon>Actinomycetota</taxon>
        <taxon>Actinomycetes</taxon>
        <taxon>Propionibacteriales</taxon>
        <taxon>Nocardioidaceae</taxon>
        <taxon>Nocardioides</taxon>
    </lineage>
</organism>
<dbReference type="EMBL" id="PYXZ01000015">
    <property type="protein sequence ID" value="PUA78945.1"/>
    <property type="molecule type" value="Genomic_DNA"/>
</dbReference>
<dbReference type="Proteomes" id="UP000244867">
    <property type="component" value="Unassembled WGS sequence"/>
</dbReference>
<comment type="caution">
    <text evidence="1">The sequence shown here is derived from an EMBL/GenBank/DDBJ whole genome shotgun (WGS) entry which is preliminary data.</text>
</comment>
<evidence type="ECO:0000313" key="2">
    <source>
        <dbReference type="Proteomes" id="UP000244867"/>
    </source>
</evidence>
<dbReference type="RefSeq" id="WP_108347048.1">
    <property type="nucleotide sequence ID" value="NZ_PYXZ01000015.1"/>
</dbReference>
<name>A0A2R7YRB0_9ACTN</name>
<proteinExistence type="predicted"/>
<accession>A0A2R7YRB0</accession>
<dbReference type="OrthoDB" id="9803128at2"/>
<protein>
    <submittedName>
        <fullName evidence="1">Uncharacterized protein</fullName>
    </submittedName>
</protein>
<gene>
    <name evidence="1" type="ORF">C7S10_21830</name>
</gene>
<keyword evidence="2" id="KW-1185">Reference proteome</keyword>
<reference evidence="1 2" key="1">
    <citation type="submission" date="2018-03" db="EMBL/GenBank/DDBJ databases">
        <authorList>
            <person name="Keele B.F."/>
        </authorList>
    </citation>
    <scope>NUCLEOTIDE SEQUENCE [LARGE SCALE GENOMIC DNA]</scope>
    <source>
        <strain evidence="1 2">IB-3</strain>
    </source>
</reference>
<evidence type="ECO:0000313" key="1">
    <source>
        <dbReference type="EMBL" id="PUA78945.1"/>
    </source>
</evidence>
<dbReference type="AlphaFoldDB" id="A0A2R7YRB0"/>